<feature type="region of interest" description="Disordered" evidence="1">
    <location>
        <begin position="211"/>
        <end position="240"/>
    </location>
</feature>
<dbReference type="AlphaFoldDB" id="A0A4Q2VMV4"/>
<dbReference type="EMBL" id="MQTW01000072">
    <property type="protein sequence ID" value="RYC87743.1"/>
    <property type="molecule type" value="Genomic_DNA"/>
</dbReference>
<comment type="caution">
    <text evidence="2">The sequence shown here is derived from an EMBL/GenBank/DDBJ whole genome shotgun (WGS) entry which is preliminary data.</text>
</comment>
<reference evidence="2 3" key="1">
    <citation type="submission" date="2016-12" db="EMBL/GenBank/DDBJ databases">
        <title>Draft genome sequence of Fusarium oxysporum causing rot on Narcissus.</title>
        <authorList>
            <person name="Armitage A.D."/>
            <person name="Taylor A."/>
            <person name="Clarkson J.P."/>
            <person name="Harrison R.J."/>
            <person name="Jackson A.C."/>
        </authorList>
    </citation>
    <scope>NUCLEOTIDE SEQUENCE [LARGE SCALE GENOMIC DNA]</scope>
    <source>
        <strain evidence="2 3">N139</strain>
    </source>
</reference>
<organism evidence="2 3">
    <name type="scientific">Fusarium oxysporum f. sp. narcissi</name>
    <dbReference type="NCBI Taxonomy" id="451672"/>
    <lineage>
        <taxon>Eukaryota</taxon>
        <taxon>Fungi</taxon>
        <taxon>Dikarya</taxon>
        <taxon>Ascomycota</taxon>
        <taxon>Pezizomycotina</taxon>
        <taxon>Sordariomycetes</taxon>
        <taxon>Hypocreomycetidae</taxon>
        <taxon>Hypocreales</taxon>
        <taxon>Nectriaceae</taxon>
        <taxon>Fusarium</taxon>
        <taxon>Fusarium oxysporum species complex</taxon>
    </lineage>
</organism>
<dbReference type="Proteomes" id="UP000290540">
    <property type="component" value="Unassembled WGS sequence"/>
</dbReference>
<name>A0A4Q2VMV4_FUSOX</name>
<gene>
    <name evidence="2" type="ORF">BFJ63_vAg9464</name>
</gene>
<evidence type="ECO:0000313" key="3">
    <source>
        <dbReference type="Proteomes" id="UP000290540"/>
    </source>
</evidence>
<accession>A0A4Q2VMV4</accession>
<evidence type="ECO:0000256" key="1">
    <source>
        <dbReference type="SAM" id="MobiDB-lite"/>
    </source>
</evidence>
<evidence type="ECO:0000313" key="2">
    <source>
        <dbReference type="EMBL" id="RYC87743.1"/>
    </source>
</evidence>
<protein>
    <submittedName>
        <fullName evidence="2">Uncharacterized protein</fullName>
    </submittedName>
</protein>
<sequence>MVNPNNEFALASPSHVNECIEDMVQELFRISRKSKKSKNGNIPQTSFANGNGEKISPSKIYADMSWAKHYLPRTDEMRKRRIDWRLYMNLDLLGKGIGEGNFKPNVRMHLENRCRIWSVCTRLLGECLVREKKSQVAKTNKRKSGNKSNKPTDKIIKGAVSSLMPLLTFPADSKTTYASVNLINKMNDMEKAEPVIRFYWTDSKELAGIGVHDSDKNTTKTIGSEDLFHSSEDAQIPKDD</sequence>
<feature type="compositionally biased region" description="Basic and acidic residues" evidence="1">
    <location>
        <begin position="226"/>
        <end position="240"/>
    </location>
</feature>
<proteinExistence type="predicted"/>